<dbReference type="InterPro" id="IPR029057">
    <property type="entry name" value="PRTase-like"/>
</dbReference>
<accession>A0A160TVB9</accession>
<evidence type="ECO:0000259" key="2">
    <source>
        <dbReference type="Pfam" id="PF18912"/>
    </source>
</evidence>
<keyword evidence="3" id="KW-0328">Glycosyltransferase</keyword>
<evidence type="ECO:0000256" key="1">
    <source>
        <dbReference type="ARBA" id="ARBA00008007"/>
    </source>
</evidence>
<name>A0A160TVB9_9ZZZZ</name>
<protein>
    <submittedName>
        <fullName evidence="3">Competence protein F homolog,phosphoribosyltransferase domain protein YhgH required for utilization of DNA as sole source of carbon and energy</fullName>
    </submittedName>
</protein>
<dbReference type="GO" id="GO:0016757">
    <property type="term" value="F:glycosyltransferase activity"/>
    <property type="evidence" value="ECO:0007669"/>
    <property type="project" value="UniProtKB-KW"/>
</dbReference>
<dbReference type="PANTHER" id="PTHR47505:SF1">
    <property type="entry name" value="DNA UTILIZATION PROTEIN YHGH"/>
    <property type="match status" value="1"/>
</dbReference>
<evidence type="ECO:0000313" key="3">
    <source>
        <dbReference type="EMBL" id="CUS55285.1"/>
    </source>
</evidence>
<dbReference type="EMBL" id="CZRL01000132">
    <property type="protein sequence ID" value="CUS55285.1"/>
    <property type="molecule type" value="Genomic_DNA"/>
</dbReference>
<dbReference type="InterPro" id="IPR000836">
    <property type="entry name" value="PRTase_dom"/>
</dbReference>
<dbReference type="AlphaFoldDB" id="A0A160TVB9"/>
<dbReference type="Pfam" id="PF18912">
    <property type="entry name" value="DZR_2"/>
    <property type="match status" value="1"/>
</dbReference>
<proteinExistence type="inferred from homology"/>
<dbReference type="InterPro" id="IPR044005">
    <property type="entry name" value="DZR_2"/>
</dbReference>
<sequence length="241" mass="26760">MHANHKAITEARHKLGITLNWLLEPVCFLCEENGEWRHGLCKHCWQHLPHNLLCCRICAIPLAIEGLCGACQATAMAYDRIIAPTVYRHPIDQMLCSLKYAGRLQWARTAAGLVVDCVLQQDLELPHLLLPVPMTRKAIRQRGFNQSAYIARLVGRQLKIKVGFDVVHKTRETLRQSTLSRSQRQQNIVGAFALTRPVAGTRIAIVDDVVTSCSTVAELAGVLKAAQASEVNVWACARTPA</sequence>
<dbReference type="SUPFAM" id="SSF53271">
    <property type="entry name" value="PRTase-like"/>
    <property type="match status" value="1"/>
</dbReference>
<dbReference type="PANTHER" id="PTHR47505">
    <property type="entry name" value="DNA UTILIZATION PROTEIN YHGH"/>
    <property type="match status" value="1"/>
</dbReference>
<gene>
    <name evidence="3" type="ORF">MGWOODY_XGa1581</name>
</gene>
<reference evidence="3" key="1">
    <citation type="submission" date="2015-10" db="EMBL/GenBank/DDBJ databases">
        <authorList>
            <person name="Gilbert D.G."/>
        </authorList>
    </citation>
    <scope>NUCLEOTIDE SEQUENCE</scope>
</reference>
<comment type="similarity">
    <text evidence="1">Belongs to the ComF/GntX family.</text>
</comment>
<feature type="domain" description="Double zinc ribbon" evidence="2">
    <location>
        <begin position="19"/>
        <end position="72"/>
    </location>
</feature>
<keyword evidence="3" id="KW-0808">Transferase</keyword>
<dbReference type="InterPro" id="IPR051910">
    <property type="entry name" value="ComF/GntX_DNA_util-trans"/>
</dbReference>
<dbReference type="Gene3D" id="3.40.50.2020">
    <property type="match status" value="1"/>
</dbReference>
<dbReference type="CDD" id="cd06223">
    <property type="entry name" value="PRTases_typeI"/>
    <property type="match status" value="1"/>
</dbReference>
<organism evidence="3">
    <name type="scientific">hydrothermal vent metagenome</name>
    <dbReference type="NCBI Taxonomy" id="652676"/>
    <lineage>
        <taxon>unclassified sequences</taxon>
        <taxon>metagenomes</taxon>
        <taxon>ecological metagenomes</taxon>
    </lineage>
</organism>